<proteinExistence type="predicted"/>
<dbReference type="Proteomes" id="UP000694005">
    <property type="component" value="Chromosome A05"/>
</dbReference>
<accession>A0A8D9GAY0</accession>
<feature type="non-terminal residue" evidence="1">
    <location>
        <position position="40"/>
    </location>
</feature>
<protein>
    <submittedName>
        <fullName evidence="1">Uncharacterized protein</fullName>
    </submittedName>
</protein>
<gene>
    <name evidence="1" type="ORF">BRAPAZ1V2_A05P02130.2</name>
</gene>
<evidence type="ECO:0000313" key="2">
    <source>
        <dbReference type="Proteomes" id="UP000694005"/>
    </source>
</evidence>
<feature type="non-terminal residue" evidence="1">
    <location>
        <position position="1"/>
    </location>
</feature>
<evidence type="ECO:0000313" key="1">
    <source>
        <dbReference type="EMBL" id="CAG7873692.1"/>
    </source>
</evidence>
<dbReference type="Gramene" id="A05p02130.2_BraZ1">
    <property type="protein sequence ID" value="A05p02130.2_BraZ1.CDS.1"/>
    <property type="gene ID" value="A05g02130.2_BraZ1"/>
</dbReference>
<name>A0A8D9GAY0_BRACM</name>
<sequence length="40" mass="4586">FSCKLNSLVLSVINPSFIRPVVCFCLCFLQAKPMYKLFSK</sequence>
<reference evidence="1 2" key="1">
    <citation type="submission" date="2021-07" db="EMBL/GenBank/DDBJ databases">
        <authorList>
            <consortium name="Genoscope - CEA"/>
            <person name="William W."/>
        </authorList>
    </citation>
    <scope>NUCLEOTIDE SEQUENCE [LARGE SCALE GENOMIC DNA]</scope>
</reference>
<dbReference type="EMBL" id="LS974621">
    <property type="protein sequence ID" value="CAG7873692.1"/>
    <property type="molecule type" value="Genomic_DNA"/>
</dbReference>
<organism evidence="1 2">
    <name type="scientific">Brassica campestris</name>
    <name type="common">Field mustard</name>
    <dbReference type="NCBI Taxonomy" id="3711"/>
    <lineage>
        <taxon>Eukaryota</taxon>
        <taxon>Viridiplantae</taxon>
        <taxon>Streptophyta</taxon>
        <taxon>Embryophyta</taxon>
        <taxon>Tracheophyta</taxon>
        <taxon>Spermatophyta</taxon>
        <taxon>Magnoliopsida</taxon>
        <taxon>eudicotyledons</taxon>
        <taxon>Gunneridae</taxon>
        <taxon>Pentapetalae</taxon>
        <taxon>rosids</taxon>
        <taxon>malvids</taxon>
        <taxon>Brassicales</taxon>
        <taxon>Brassicaceae</taxon>
        <taxon>Brassiceae</taxon>
        <taxon>Brassica</taxon>
    </lineage>
</organism>
<dbReference type="AlphaFoldDB" id="A0A8D9GAY0"/>